<feature type="transmembrane region" description="Helical" evidence="1">
    <location>
        <begin position="158"/>
        <end position="176"/>
    </location>
</feature>
<gene>
    <name evidence="2" type="ORF">H5V44_05520</name>
</gene>
<sequence>MQQLFPPHASRPDVKLFSIFVANSVPVVGLLAFDTSAAALLIFYWLELGVVMLWTIVRALFAGKPPGKEAERDPFSGPQWATLRFILPDRFFGGDDSTSDGGWRAQQIPLPRTDVGIHLGTIPALVVVIFLLTVVWAGFGGVVAGPVVAAANGTGTPMWPLTGAGVVFVSQGGRTVTEYFYRGGYRDATVWTAAKGVFYEGFVLVGAGLLVLLSVYASTDGEAAGLESAASGPIIFTVIATKFLIDLTVYYIDTLDKPLRDLVVPD</sequence>
<comment type="caution">
    <text evidence="2">The sequence shown here is derived from an EMBL/GenBank/DDBJ whole genome shotgun (WGS) entry which is preliminary data.</text>
</comment>
<name>A0A7J9SFN7_9EURY</name>
<feature type="transmembrane region" description="Helical" evidence="1">
    <location>
        <begin position="39"/>
        <end position="61"/>
    </location>
</feature>
<feature type="transmembrane region" description="Helical" evidence="1">
    <location>
        <begin position="115"/>
        <end position="138"/>
    </location>
</feature>
<evidence type="ECO:0000313" key="3">
    <source>
        <dbReference type="Proteomes" id="UP000546257"/>
    </source>
</evidence>
<feature type="transmembrane region" description="Helical" evidence="1">
    <location>
        <begin position="197"/>
        <end position="217"/>
    </location>
</feature>
<keyword evidence="1" id="KW-0812">Transmembrane</keyword>
<dbReference type="EMBL" id="JACKXD010000002">
    <property type="protein sequence ID" value="MBB6645750.1"/>
    <property type="molecule type" value="Genomic_DNA"/>
</dbReference>
<protein>
    <submittedName>
        <fullName evidence="2">Uncharacterized protein</fullName>
    </submittedName>
</protein>
<dbReference type="Proteomes" id="UP000546257">
    <property type="component" value="Unassembled WGS sequence"/>
</dbReference>
<feature type="transmembrane region" description="Helical" evidence="1">
    <location>
        <begin position="229"/>
        <end position="252"/>
    </location>
</feature>
<dbReference type="Pfam" id="PF20108">
    <property type="entry name" value="DUF6498"/>
    <property type="match status" value="1"/>
</dbReference>
<evidence type="ECO:0000313" key="2">
    <source>
        <dbReference type="EMBL" id="MBB6645750.1"/>
    </source>
</evidence>
<reference evidence="2 3" key="1">
    <citation type="submission" date="2020-08" db="EMBL/GenBank/DDBJ databases">
        <authorList>
            <person name="Seo M.-J."/>
        </authorList>
    </citation>
    <scope>NUCLEOTIDE SEQUENCE [LARGE SCALE GENOMIC DNA]</scope>
    <source>
        <strain evidence="2 3">MBLA0160</strain>
    </source>
</reference>
<proteinExistence type="predicted"/>
<keyword evidence="1" id="KW-0472">Membrane</keyword>
<keyword evidence="3" id="KW-1185">Reference proteome</keyword>
<dbReference type="InterPro" id="IPR045466">
    <property type="entry name" value="DUF6498"/>
</dbReference>
<dbReference type="RefSeq" id="WP_185192129.1">
    <property type="nucleotide sequence ID" value="NZ_JACKXD010000002.1"/>
</dbReference>
<accession>A0A7J9SFN7</accession>
<keyword evidence="1" id="KW-1133">Transmembrane helix</keyword>
<evidence type="ECO:0000256" key="1">
    <source>
        <dbReference type="SAM" id="Phobius"/>
    </source>
</evidence>
<dbReference type="AlphaFoldDB" id="A0A7J9SFN7"/>
<organism evidence="2 3">
    <name type="scientific">Halobellus ruber</name>
    <dbReference type="NCBI Taxonomy" id="2761102"/>
    <lineage>
        <taxon>Archaea</taxon>
        <taxon>Methanobacteriati</taxon>
        <taxon>Methanobacteriota</taxon>
        <taxon>Stenosarchaea group</taxon>
        <taxon>Halobacteria</taxon>
        <taxon>Halobacteriales</taxon>
        <taxon>Haloferacaceae</taxon>
        <taxon>Halobellus</taxon>
    </lineage>
</organism>